<feature type="transmembrane region" description="Helical" evidence="1">
    <location>
        <begin position="27"/>
        <end position="51"/>
    </location>
</feature>
<feature type="transmembrane region" description="Helical" evidence="1">
    <location>
        <begin position="83"/>
        <end position="102"/>
    </location>
</feature>
<dbReference type="EMBL" id="FOXC01000047">
    <property type="protein sequence ID" value="SFP71581.1"/>
    <property type="molecule type" value="Genomic_DNA"/>
</dbReference>
<evidence type="ECO:0000256" key="1">
    <source>
        <dbReference type="SAM" id="Phobius"/>
    </source>
</evidence>
<feature type="transmembrane region" description="Helical" evidence="1">
    <location>
        <begin position="380"/>
        <end position="402"/>
    </location>
</feature>
<evidence type="ECO:0000313" key="4">
    <source>
        <dbReference type="Proteomes" id="UP000242243"/>
    </source>
</evidence>
<name>A0A1I5SLR1_9BACI</name>
<gene>
    <name evidence="2" type="ORF">HHA03_21510</name>
    <name evidence="3" type="ORF">SAMN05421839_1471</name>
</gene>
<keyword evidence="1" id="KW-0472">Membrane</keyword>
<evidence type="ECO:0000313" key="2">
    <source>
        <dbReference type="EMBL" id="GEM02619.1"/>
    </source>
</evidence>
<dbReference type="AlphaFoldDB" id="A0A1I5SLR1"/>
<feature type="transmembrane region" description="Helical" evidence="1">
    <location>
        <begin position="439"/>
        <end position="458"/>
    </location>
</feature>
<dbReference type="EMBL" id="BJWI01000047">
    <property type="protein sequence ID" value="GEM02619.1"/>
    <property type="molecule type" value="Genomic_DNA"/>
</dbReference>
<reference evidence="2 5" key="2">
    <citation type="submission" date="2019-07" db="EMBL/GenBank/DDBJ databases">
        <title>Whole genome shotgun sequence of Halolactibacillus halophilus NBRC 100868.</title>
        <authorList>
            <person name="Hosoyama A."/>
            <person name="Uohara A."/>
            <person name="Ohji S."/>
            <person name="Ichikawa N."/>
        </authorList>
    </citation>
    <scope>NUCLEOTIDE SEQUENCE [LARGE SCALE GENOMIC DNA]</scope>
    <source>
        <strain evidence="2 5">NBRC 100868</strain>
    </source>
</reference>
<evidence type="ECO:0000313" key="3">
    <source>
        <dbReference type="EMBL" id="SFP71581.1"/>
    </source>
</evidence>
<dbReference type="RefSeq" id="WP_089833681.1">
    <property type="nucleotide sequence ID" value="NZ_BJWI01000047.1"/>
</dbReference>
<dbReference type="PANTHER" id="PTHR30282:SF0">
    <property type="entry name" value="P-AMINOBENZOYL-GLUTAMATE TRANSPORT PROTEIN"/>
    <property type="match status" value="1"/>
</dbReference>
<keyword evidence="1" id="KW-1133">Transmembrane helix</keyword>
<feature type="transmembrane region" description="Helical" evidence="1">
    <location>
        <begin position="300"/>
        <end position="319"/>
    </location>
</feature>
<sequence>MSEKKKGLFQRFLDMIETTGNRLPHPVTLFAILSLVVLVASAIVAATGVSVEHPGNPGEMIEAKNLLSREGVQYIFTAMVDNFINFAPLGVVLASMLGIGLAERSGLISAALRGFVLSIPKPLITAGLVFAGIMSSLASDAGYVVLPPLGAVIFVALGRHPIAGIAAAFAGVSAGFSANLLLTSLDPMLAEMTISAAAIIDPAYADNMNVAMNYYFVIASVFLLTVVGALVTELIVEPRLGTYKGSVNKDDLTELSSLEKKGLRYSGLSLLLTVIAIALLVVPSNGLLRADDGGVISSPFMSSLVPIIMIMFFIPGLVYGKVTKEINNDTDMANKLSDTMASMGMFIVLAFTAGQFVSYFTESNLGLLIGVAGAEFLDSVKLGGIVLILLFILISGFINLFIGSASAKWAMMAPVFVPIMMQQGYSPELTQMAYRVADSTSNIISPLMPYFAMIIVIMQKYNKKMGIGTLISTMFPYTIFFTLGWIVMLVVWLLFGWDLGPGSPIRYMMN</sequence>
<keyword evidence="5" id="KW-1185">Reference proteome</keyword>
<feature type="transmembrane region" description="Helical" evidence="1">
    <location>
        <begin position="165"/>
        <end position="182"/>
    </location>
</feature>
<dbReference type="STRING" id="306540.SAMN05421839_1471"/>
<keyword evidence="1" id="KW-0812">Transmembrane</keyword>
<dbReference type="OrthoDB" id="3314392at2"/>
<dbReference type="Proteomes" id="UP000242243">
    <property type="component" value="Unassembled WGS sequence"/>
</dbReference>
<feature type="transmembrane region" description="Helical" evidence="1">
    <location>
        <begin position="114"/>
        <end position="135"/>
    </location>
</feature>
<organism evidence="3 4">
    <name type="scientific">Halolactibacillus halophilus</name>
    <dbReference type="NCBI Taxonomy" id="306540"/>
    <lineage>
        <taxon>Bacteria</taxon>
        <taxon>Bacillati</taxon>
        <taxon>Bacillota</taxon>
        <taxon>Bacilli</taxon>
        <taxon>Bacillales</taxon>
        <taxon>Bacillaceae</taxon>
        <taxon>Halolactibacillus</taxon>
    </lineage>
</organism>
<feature type="transmembrane region" description="Helical" evidence="1">
    <location>
        <begin position="340"/>
        <end position="360"/>
    </location>
</feature>
<dbReference type="PANTHER" id="PTHR30282">
    <property type="entry name" value="P-AMINOBENZOYL GLUTAMATE TRANSPORTER"/>
    <property type="match status" value="1"/>
</dbReference>
<feature type="transmembrane region" description="Helical" evidence="1">
    <location>
        <begin position="268"/>
        <end position="288"/>
    </location>
</feature>
<proteinExistence type="predicted"/>
<dbReference type="GO" id="GO:1902604">
    <property type="term" value="P:p-aminobenzoyl-glutamate transmembrane transport"/>
    <property type="evidence" value="ECO:0007669"/>
    <property type="project" value="InterPro"/>
</dbReference>
<feature type="transmembrane region" description="Helical" evidence="1">
    <location>
        <begin position="214"/>
        <end position="236"/>
    </location>
</feature>
<evidence type="ECO:0000313" key="5">
    <source>
        <dbReference type="Proteomes" id="UP000321547"/>
    </source>
</evidence>
<feature type="transmembrane region" description="Helical" evidence="1">
    <location>
        <begin position="470"/>
        <end position="495"/>
    </location>
</feature>
<protein>
    <submittedName>
        <fullName evidence="3">Aminobenzoyl-glutamate transport protein</fullName>
    </submittedName>
    <submittedName>
        <fullName evidence="2">Aminobenzoyl-glutamate transporter</fullName>
    </submittedName>
</protein>
<dbReference type="GO" id="GO:0015558">
    <property type="term" value="F:secondary active p-aminobenzoyl-glutamate transmembrane transporter activity"/>
    <property type="evidence" value="ECO:0007669"/>
    <property type="project" value="InterPro"/>
</dbReference>
<reference evidence="3 4" key="1">
    <citation type="submission" date="2016-10" db="EMBL/GenBank/DDBJ databases">
        <authorList>
            <person name="de Groot N.N."/>
        </authorList>
    </citation>
    <scope>NUCLEOTIDE SEQUENCE [LARGE SCALE GENOMIC DNA]</scope>
    <source>
        <strain evidence="3 4">DSM 17073</strain>
    </source>
</reference>
<dbReference type="Pfam" id="PF03806">
    <property type="entry name" value="ABG_transport"/>
    <property type="match status" value="1"/>
</dbReference>
<dbReference type="InterPro" id="IPR004697">
    <property type="entry name" value="AbgT"/>
</dbReference>
<feature type="transmembrane region" description="Helical" evidence="1">
    <location>
        <begin position="141"/>
        <end position="158"/>
    </location>
</feature>
<dbReference type="Proteomes" id="UP000321547">
    <property type="component" value="Unassembled WGS sequence"/>
</dbReference>
<accession>A0A1I5SLR1</accession>